<accession>A0A1C3NWB8</accession>
<name>A0A1C3NWB8_9ACTN</name>
<evidence type="ECO:0000313" key="2">
    <source>
        <dbReference type="EMBL" id="SBW20716.1"/>
    </source>
</evidence>
<protein>
    <submittedName>
        <fullName evidence="2">Uncharacterized protein</fullName>
    </submittedName>
</protein>
<dbReference type="Proteomes" id="UP000199013">
    <property type="component" value="Unassembled WGS sequence"/>
</dbReference>
<sequence length="340" mass="36523">MYDVITAIEPGTVMRSIRRTSLVGASVGWGVLAVVAAIAFIVDAGSDHTDASVGRAVPPNSSLATSSASKPPLMTLAEYQTVLTSVEQAVRPAMDRVIAATTLAEIDSARIDLAAILQKQWDYLQTITPPYQAREQHRGLESTVFVWDRLQKNISSANVTKSNSCGLEAAQQTQLYEAKQDVYRAVKSSSYKAAMEGLAGLNLKFGELMLPAEPVAPPVTDRRAANGEIIQRTGRRGSGRLRINNGGVSDVAVSVANGNPSNPQVTIYVRGSSSATITGITGTYWVYFKSGSDWDAARHGFTRDCSFEKFDLPFDQASDWEISLEETPAGNATTSTVPPF</sequence>
<feature type="transmembrane region" description="Helical" evidence="1">
    <location>
        <begin position="21"/>
        <end position="42"/>
    </location>
</feature>
<reference evidence="3" key="1">
    <citation type="submission" date="2016-02" db="EMBL/GenBank/DDBJ databases">
        <authorList>
            <person name="Wibberg D."/>
        </authorList>
    </citation>
    <scope>NUCLEOTIDE SEQUENCE [LARGE SCALE GENOMIC DNA]</scope>
</reference>
<evidence type="ECO:0000313" key="3">
    <source>
        <dbReference type="Proteomes" id="UP000199013"/>
    </source>
</evidence>
<organism evidence="2 3">
    <name type="scientific">Candidatus Protofrankia californiensis</name>
    <dbReference type="NCBI Taxonomy" id="1839754"/>
    <lineage>
        <taxon>Bacteria</taxon>
        <taxon>Bacillati</taxon>
        <taxon>Actinomycetota</taxon>
        <taxon>Actinomycetes</taxon>
        <taxon>Frankiales</taxon>
        <taxon>Frankiaceae</taxon>
        <taxon>Protofrankia</taxon>
    </lineage>
</organism>
<dbReference type="AlphaFoldDB" id="A0A1C3NWB8"/>
<proteinExistence type="predicted"/>
<gene>
    <name evidence="2" type="ORF">FDG2_1780</name>
</gene>
<keyword evidence="1" id="KW-0812">Transmembrane</keyword>
<keyword evidence="1" id="KW-1133">Transmembrane helix</keyword>
<keyword evidence="1" id="KW-0472">Membrane</keyword>
<dbReference type="EMBL" id="FLUV01000750">
    <property type="protein sequence ID" value="SBW20716.1"/>
    <property type="molecule type" value="Genomic_DNA"/>
</dbReference>
<evidence type="ECO:0000256" key="1">
    <source>
        <dbReference type="SAM" id="Phobius"/>
    </source>
</evidence>
<keyword evidence="3" id="KW-1185">Reference proteome</keyword>